<dbReference type="Pfam" id="PF07576">
    <property type="entry name" value="BRAP2"/>
    <property type="match status" value="1"/>
</dbReference>
<evidence type="ECO:0000313" key="5">
    <source>
        <dbReference type="Proteomes" id="UP000757232"/>
    </source>
</evidence>
<dbReference type="InterPro" id="IPR013083">
    <property type="entry name" value="Znf_RING/FYVE/PHD"/>
</dbReference>
<keyword evidence="1" id="KW-0862">Zinc</keyword>
<proteinExistence type="predicted"/>
<evidence type="ECO:0000259" key="3">
    <source>
        <dbReference type="PROSITE" id="PS50271"/>
    </source>
</evidence>
<dbReference type="PROSITE" id="PS50271">
    <property type="entry name" value="ZF_UBP"/>
    <property type="match status" value="1"/>
</dbReference>
<organism evidence="4 5">
    <name type="scientific">Sanghuangporus baumii</name>
    <name type="common">Phellinus baumii</name>
    <dbReference type="NCBI Taxonomy" id="108892"/>
    <lineage>
        <taxon>Eukaryota</taxon>
        <taxon>Fungi</taxon>
        <taxon>Dikarya</taxon>
        <taxon>Basidiomycota</taxon>
        <taxon>Agaricomycotina</taxon>
        <taxon>Agaricomycetes</taxon>
        <taxon>Hymenochaetales</taxon>
        <taxon>Hymenochaetaceae</taxon>
        <taxon>Sanghuangporus</taxon>
    </lineage>
</organism>
<dbReference type="PANTHER" id="PTHR24007:SF7">
    <property type="entry name" value="BRCA1-ASSOCIATED PROTEIN"/>
    <property type="match status" value="1"/>
</dbReference>
<feature type="region of interest" description="Disordered" evidence="2">
    <location>
        <begin position="584"/>
        <end position="615"/>
    </location>
</feature>
<dbReference type="SUPFAM" id="SSF57850">
    <property type="entry name" value="RING/U-box"/>
    <property type="match status" value="1"/>
</dbReference>
<feature type="compositionally biased region" description="Low complexity" evidence="2">
    <location>
        <begin position="587"/>
        <end position="596"/>
    </location>
</feature>
<dbReference type="SMART" id="SM00290">
    <property type="entry name" value="ZnF_UBP"/>
    <property type="match status" value="1"/>
</dbReference>
<feature type="compositionally biased region" description="Low complexity" evidence="2">
    <location>
        <begin position="135"/>
        <end position="148"/>
    </location>
</feature>
<dbReference type="GO" id="GO:0008270">
    <property type="term" value="F:zinc ion binding"/>
    <property type="evidence" value="ECO:0007669"/>
    <property type="project" value="UniProtKB-KW"/>
</dbReference>
<reference evidence="4" key="1">
    <citation type="submission" date="2016-06" db="EMBL/GenBank/DDBJ databases">
        <title>Draft Genome sequence of the fungus Inonotus baumii.</title>
        <authorList>
            <person name="Zhu H."/>
            <person name="Lin W."/>
        </authorList>
    </citation>
    <scope>NUCLEOTIDE SEQUENCE</scope>
    <source>
        <strain evidence="4">821</strain>
    </source>
</reference>
<dbReference type="GO" id="GO:0007265">
    <property type="term" value="P:Ras protein signal transduction"/>
    <property type="evidence" value="ECO:0007669"/>
    <property type="project" value="TreeGrafter"/>
</dbReference>
<dbReference type="Gene3D" id="3.30.40.10">
    <property type="entry name" value="Zinc/RING finger domain, C3HC4 (zinc finger)"/>
    <property type="match status" value="1"/>
</dbReference>
<feature type="region of interest" description="Disordered" evidence="2">
    <location>
        <begin position="484"/>
        <end position="507"/>
    </location>
</feature>
<dbReference type="PANTHER" id="PTHR24007">
    <property type="entry name" value="BRCA1-ASSOCIATED PROTEIN"/>
    <property type="match status" value="1"/>
</dbReference>
<dbReference type="AlphaFoldDB" id="A0A9Q5I1J8"/>
<dbReference type="GO" id="GO:0005737">
    <property type="term" value="C:cytoplasm"/>
    <property type="evidence" value="ECO:0007669"/>
    <property type="project" value="TreeGrafter"/>
</dbReference>
<feature type="domain" description="UBP-type" evidence="3">
    <location>
        <begin position="290"/>
        <end position="402"/>
    </location>
</feature>
<sequence>MSSFYHILIQIDNKSEYQSKVSSGPQSPLTFPRSLFDKLPSHSAAPISKRRDTLPSASKKDYRFGPIRIDWIDFKEMGSTNASNGTQAAKGRQSEEWQTPAAIFIPGLPSGTANLPEGVVHIFRERPSQGSRPIASTSSAAEPSTSSAGLASPSEPKSSSTLGQAATTVAVLAVPPWMTPADFLAFVAPAAEGMKHLRLIRDVSPNRTMVIIQFREASNATEFIEEFNGKQFNSIEPETCSIVRVQSVEIDTDDPISHTINRGSANSSSVYELPTCPVCLDRMDAKWGDSRCPVCRYSQIALSSASQSASGFPYPPPPSGSRLVSCTDCDSRLNLWICLICGNVGCGRQGRAHAKGHFDLTSHCYAMELSTQRVWDYAGDNYVHRLIQNKADGKLVELPPAAGVEEGQGRNRQGQGPGEDDNLKAEKMEILAMQYSQILQRAMEDQRVAYDEQMVELRRKLEDAQRKVEIMSEDTERKVREAHEELQRRRAEDEERQAHLERERIKAEKKAEKMAELARRLEKELKEERTVSEGLMNNITSVKGNMDVIKKEKDELSSKVSDLEEQMRDLMFFLEARDKIEQGGGAISEAAGGSIELPESPPNKVVTGGKKKKKR</sequence>
<evidence type="ECO:0000313" key="4">
    <source>
        <dbReference type="EMBL" id="OCB89997.1"/>
    </source>
</evidence>
<dbReference type="OrthoDB" id="273556at2759"/>
<dbReference type="Proteomes" id="UP000757232">
    <property type="component" value="Unassembled WGS sequence"/>
</dbReference>
<dbReference type="GO" id="GO:0016567">
    <property type="term" value="P:protein ubiquitination"/>
    <property type="evidence" value="ECO:0007669"/>
    <property type="project" value="TreeGrafter"/>
</dbReference>
<feature type="region of interest" description="Disordered" evidence="2">
    <location>
        <begin position="400"/>
        <end position="421"/>
    </location>
</feature>
<accession>A0A9Q5I1J8</accession>
<dbReference type="Pfam" id="PF02148">
    <property type="entry name" value="zf-UBP"/>
    <property type="match status" value="1"/>
</dbReference>
<protein>
    <submittedName>
        <fullName evidence="4">BRCA1-associated protein</fullName>
    </submittedName>
</protein>
<dbReference type="EMBL" id="LNZH02000144">
    <property type="protein sequence ID" value="OCB89997.1"/>
    <property type="molecule type" value="Genomic_DNA"/>
</dbReference>
<dbReference type="InterPro" id="IPR034931">
    <property type="entry name" value="ETP1_RRM"/>
</dbReference>
<dbReference type="GO" id="GO:0061630">
    <property type="term" value="F:ubiquitin protein ligase activity"/>
    <property type="evidence" value="ECO:0007669"/>
    <property type="project" value="TreeGrafter"/>
</dbReference>
<dbReference type="InterPro" id="IPR011422">
    <property type="entry name" value="BRAP2/ETP1_RRM"/>
</dbReference>
<keyword evidence="5" id="KW-1185">Reference proteome</keyword>
<gene>
    <name evidence="4" type="ORF">A7U60_g2853</name>
</gene>
<evidence type="ECO:0000256" key="1">
    <source>
        <dbReference type="PROSITE-ProRule" id="PRU00502"/>
    </source>
</evidence>
<dbReference type="CDD" id="cd12717">
    <property type="entry name" value="RRM_ETP1"/>
    <property type="match status" value="1"/>
</dbReference>
<feature type="region of interest" description="Disordered" evidence="2">
    <location>
        <begin position="127"/>
        <end position="161"/>
    </location>
</feature>
<comment type="caution">
    <text evidence="4">The sequence shown here is derived from an EMBL/GenBank/DDBJ whole genome shotgun (WGS) entry which is preliminary data.</text>
</comment>
<evidence type="ECO:0000256" key="2">
    <source>
        <dbReference type="SAM" id="MobiDB-lite"/>
    </source>
</evidence>
<dbReference type="InterPro" id="IPR001607">
    <property type="entry name" value="Znf_UBP"/>
</dbReference>
<keyword evidence="1" id="KW-0863">Zinc-finger</keyword>
<name>A0A9Q5I1J8_SANBA</name>
<keyword evidence="1" id="KW-0479">Metal-binding</keyword>